<accession>A0A5B7JQV6</accession>
<gene>
    <name evidence="1" type="ORF">E2C01_089905</name>
</gene>
<proteinExistence type="predicted"/>
<name>A0A5B7JQV6_PORTR</name>
<keyword evidence="2" id="KW-1185">Reference proteome</keyword>
<evidence type="ECO:0000313" key="2">
    <source>
        <dbReference type="Proteomes" id="UP000324222"/>
    </source>
</evidence>
<comment type="caution">
    <text evidence="1">The sequence shown here is derived from an EMBL/GenBank/DDBJ whole genome shotgun (WGS) entry which is preliminary data.</text>
</comment>
<protein>
    <submittedName>
        <fullName evidence="1">Uncharacterized protein</fullName>
    </submittedName>
</protein>
<organism evidence="1 2">
    <name type="scientific">Portunus trituberculatus</name>
    <name type="common">Swimming crab</name>
    <name type="synonym">Neptunus trituberculatus</name>
    <dbReference type="NCBI Taxonomy" id="210409"/>
    <lineage>
        <taxon>Eukaryota</taxon>
        <taxon>Metazoa</taxon>
        <taxon>Ecdysozoa</taxon>
        <taxon>Arthropoda</taxon>
        <taxon>Crustacea</taxon>
        <taxon>Multicrustacea</taxon>
        <taxon>Malacostraca</taxon>
        <taxon>Eumalacostraca</taxon>
        <taxon>Eucarida</taxon>
        <taxon>Decapoda</taxon>
        <taxon>Pleocyemata</taxon>
        <taxon>Brachyura</taxon>
        <taxon>Eubrachyura</taxon>
        <taxon>Portunoidea</taxon>
        <taxon>Portunidae</taxon>
        <taxon>Portuninae</taxon>
        <taxon>Portunus</taxon>
    </lineage>
</organism>
<reference evidence="1 2" key="1">
    <citation type="submission" date="2019-05" db="EMBL/GenBank/DDBJ databases">
        <title>Another draft genome of Portunus trituberculatus and its Hox gene families provides insights of decapod evolution.</title>
        <authorList>
            <person name="Jeong J.-H."/>
            <person name="Song I."/>
            <person name="Kim S."/>
            <person name="Choi T."/>
            <person name="Kim D."/>
            <person name="Ryu S."/>
            <person name="Kim W."/>
        </authorList>
    </citation>
    <scope>NUCLEOTIDE SEQUENCE [LARGE SCALE GENOMIC DNA]</scope>
    <source>
        <tissue evidence="1">Muscle</tissue>
    </source>
</reference>
<dbReference type="AlphaFoldDB" id="A0A5B7JQV6"/>
<dbReference type="EMBL" id="VSRR010099672">
    <property type="protein sequence ID" value="MPC94724.1"/>
    <property type="molecule type" value="Genomic_DNA"/>
</dbReference>
<sequence length="86" mass="9405">MNSKAPSSSLQTSVCDLGMLQSSLPTAISFLPASEDEPPLMRTCAVETRSSRMKIATLGRLYFVTFAVPDFSLPEVFDLETSNKGW</sequence>
<evidence type="ECO:0000313" key="1">
    <source>
        <dbReference type="EMBL" id="MPC94724.1"/>
    </source>
</evidence>
<dbReference type="Proteomes" id="UP000324222">
    <property type="component" value="Unassembled WGS sequence"/>
</dbReference>